<protein>
    <recommendedName>
        <fullName evidence="3">Ubiquitinol-cytochrome C reductase Fe-S subunit TAT signal domain-containing protein</fullName>
    </recommendedName>
</protein>
<keyword evidence="1" id="KW-0812">Transmembrane</keyword>
<feature type="transmembrane region" description="Helical" evidence="1">
    <location>
        <begin position="20"/>
        <end position="39"/>
    </location>
</feature>
<accession>A0A382AEW4</accession>
<sequence>MDQASQRKKSFSRRTFLKGLPIGILGAAAISIVGSRMVASALNRRPPLSKKGSIFSPKDV</sequence>
<organism evidence="2">
    <name type="scientific">marine metagenome</name>
    <dbReference type="NCBI Taxonomy" id="408172"/>
    <lineage>
        <taxon>unclassified sequences</taxon>
        <taxon>metagenomes</taxon>
        <taxon>ecological metagenomes</taxon>
    </lineage>
</organism>
<keyword evidence="1" id="KW-1133">Transmembrane helix</keyword>
<dbReference type="InterPro" id="IPR006311">
    <property type="entry name" value="TAT_signal"/>
</dbReference>
<dbReference type="AlphaFoldDB" id="A0A382AEW4"/>
<dbReference type="NCBIfam" id="TIGR01409">
    <property type="entry name" value="TAT_signal_seq"/>
    <property type="match status" value="1"/>
</dbReference>
<reference evidence="2" key="1">
    <citation type="submission" date="2018-05" db="EMBL/GenBank/DDBJ databases">
        <authorList>
            <person name="Lanie J.A."/>
            <person name="Ng W.-L."/>
            <person name="Kazmierczak K.M."/>
            <person name="Andrzejewski T.M."/>
            <person name="Davidsen T.M."/>
            <person name="Wayne K.J."/>
            <person name="Tettelin H."/>
            <person name="Glass J.I."/>
            <person name="Rusch D."/>
            <person name="Podicherti R."/>
            <person name="Tsui H.-C.T."/>
            <person name="Winkler M.E."/>
        </authorList>
    </citation>
    <scope>NUCLEOTIDE SEQUENCE</scope>
</reference>
<dbReference type="EMBL" id="UINC01024911">
    <property type="protein sequence ID" value="SVA99507.1"/>
    <property type="molecule type" value="Genomic_DNA"/>
</dbReference>
<evidence type="ECO:0008006" key="3">
    <source>
        <dbReference type="Google" id="ProtNLM"/>
    </source>
</evidence>
<evidence type="ECO:0000313" key="2">
    <source>
        <dbReference type="EMBL" id="SVA99507.1"/>
    </source>
</evidence>
<name>A0A382AEW4_9ZZZZ</name>
<dbReference type="InterPro" id="IPR019546">
    <property type="entry name" value="TAT_signal_bac_arc"/>
</dbReference>
<proteinExistence type="predicted"/>
<keyword evidence="1" id="KW-0472">Membrane</keyword>
<dbReference type="PROSITE" id="PS51318">
    <property type="entry name" value="TAT"/>
    <property type="match status" value="1"/>
</dbReference>
<evidence type="ECO:0000256" key="1">
    <source>
        <dbReference type="SAM" id="Phobius"/>
    </source>
</evidence>
<gene>
    <name evidence="2" type="ORF">METZ01_LOCUS152361</name>
</gene>